<dbReference type="AlphaFoldDB" id="A0A0S6UGV5"/>
<protein>
    <submittedName>
        <fullName evidence="1">Uncharacterized protein</fullName>
    </submittedName>
</protein>
<proteinExistence type="predicted"/>
<accession>A0A0S6UGV5</accession>
<dbReference type="Proteomes" id="UP000063718">
    <property type="component" value="Unassembled WGS sequence"/>
</dbReference>
<dbReference type="EMBL" id="DF238840">
    <property type="protein sequence ID" value="GAF26700.1"/>
    <property type="molecule type" value="Genomic_DNA"/>
</dbReference>
<organism evidence="1">
    <name type="scientific">Moorella thermoacetica Y72</name>
    <dbReference type="NCBI Taxonomy" id="1325331"/>
    <lineage>
        <taxon>Bacteria</taxon>
        <taxon>Bacillati</taxon>
        <taxon>Bacillota</taxon>
        <taxon>Clostridia</taxon>
        <taxon>Neomoorellales</taxon>
        <taxon>Neomoorellaceae</taxon>
        <taxon>Neomoorella</taxon>
    </lineage>
</organism>
<name>A0A0S6UGV5_NEOTH</name>
<reference evidence="1" key="1">
    <citation type="journal article" date="2014" name="Gene">
        <title>Genome-guided analysis of transformation efficiency and carbon dioxide assimilation by Moorella thermoacetica Y72.</title>
        <authorList>
            <person name="Tsukahara K."/>
            <person name="Kita A."/>
            <person name="Nakashimada Y."/>
            <person name="Hoshino T."/>
            <person name="Murakami K."/>
        </authorList>
    </citation>
    <scope>NUCLEOTIDE SEQUENCE [LARGE SCALE GENOMIC DNA]</scope>
    <source>
        <strain evidence="1">Y72</strain>
    </source>
</reference>
<gene>
    <name evidence="1" type="ORF">MTY_2040</name>
</gene>
<evidence type="ECO:0000313" key="1">
    <source>
        <dbReference type="EMBL" id="GAF26700.1"/>
    </source>
</evidence>
<sequence>MNFWQAGENRGLARQMPAVHPRLPGWNKPATSAIKFYVNKIAPPCYNEDAINSTSST</sequence>